<dbReference type="AlphaFoldDB" id="A0A8J8W0Q1"/>
<dbReference type="PANTHER" id="PTHR11559">
    <property type="entry name" value="CARBOXYLESTERASE"/>
    <property type="match status" value="1"/>
</dbReference>
<feature type="chain" id="PRO_5035342526" description="Carboxylic ester hydrolase" evidence="3">
    <location>
        <begin position="17"/>
        <end position="566"/>
    </location>
</feature>
<evidence type="ECO:0000313" key="6">
    <source>
        <dbReference type="Proteomes" id="UP000631181"/>
    </source>
</evidence>
<dbReference type="GO" id="GO:0016787">
    <property type="term" value="F:hydrolase activity"/>
    <property type="evidence" value="ECO:0007669"/>
    <property type="project" value="UniProtKB-KW"/>
</dbReference>
<dbReference type="EMBL" id="WIWV01000065">
    <property type="protein sequence ID" value="KAF7715181.1"/>
    <property type="molecule type" value="Genomic_DNA"/>
</dbReference>
<protein>
    <recommendedName>
        <fullName evidence="3">Carboxylic ester hydrolase</fullName>
        <ecNumber evidence="3">3.1.1.-</ecNumber>
    </recommendedName>
</protein>
<accession>A0A8J8W0Q1</accession>
<dbReference type="Proteomes" id="UP000631181">
    <property type="component" value="Unassembled WGS sequence"/>
</dbReference>
<dbReference type="EC" id="3.1.1.-" evidence="3"/>
<proteinExistence type="inferred from homology"/>
<dbReference type="PROSITE" id="PS00941">
    <property type="entry name" value="CARBOXYLESTERASE_B_2"/>
    <property type="match status" value="1"/>
</dbReference>
<keyword evidence="2 3" id="KW-0378">Hydrolase</keyword>
<sequence length="566" mass="62225">MKAATLLLGFVSASLAADLPIVDLGYELHQAFSLNHTTGQYNFSNIRYAAPPLGDLRFRAPVAPEKNRSHVQTGHVGRMCPQATPLWETDIEPAFLLSLLYNTTFTKSTNISSYNYTAEKMDPRTTEDCLFLDVVVPKNIFDRARSYTNSTKHKSFIPKNKLAPVIVWIYGGGYVGGDKSGQDPTGLIKRSQVVGEGVVYVALNYRLGAFGWLGGESIKANGTANAALHDQRFGLDWVYKNIHLFGGDPTRVTVMGESAGGGSIMHQITAYGGNAGPSPFKQAILQSPGWVPIPDEKQPEQVLQQFLQILNVSTIDEARKLPSDKVIAANAYQVATKSSWGSFMFGPVVDGTFVPKLPGKLLSEGNFDHKLNIMVGHNADEGLVFTSPDSRDANGLTMQLKQQFPYMKKNVSDYIANTLYPAKYDGSYGYTSPLGRAALVISDLVFVCNTDYFNRAYDNQTFAYEFSIPPAIHGQDVGYTFFNKGSNSGNALLGKENSTVAETMQDYFTSFAQSGKPRSPTGPWFHQYGDKGMLMNLSNTEIARERDPTDNPRCRFWQTANFAGEA</sequence>
<comment type="caution">
    <text evidence="5">The sequence shown here is derived from an EMBL/GenBank/DDBJ whole genome shotgun (WGS) entry which is preliminary data.</text>
</comment>
<evidence type="ECO:0000256" key="2">
    <source>
        <dbReference type="ARBA" id="ARBA00022801"/>
    </source>
</evidence>
<dbReference type="OrthoDB" id="408631at2759"/>
<dbReference type="InterPro" id="IPR019819">
    <property type="entry name" value="Carboxylesterase_B_CS"/>
</dbReference>
<evidence type="ECO:0000313" key="5">
    <source>
        <dbReference type="EMBL" id="KAF7715181.1"/>
    </source>
</evidence>
<name>A0A8J8W0Q1_9EURO</name>
<feature type="signal peptide" evidence="3">
    <location>
        <begin position="1"/>
        <end position="16"/>
    </location>
</feature>
<dbReference type="InterPro" id="IPR050309">
    <property type="entry name" value="Type-B_Carboxylest/Lipase"/>
</dbReference>
<dbReference type="InterPro" id="IPR029058">
    <property type="entry name" value="AB_hydrolase_fold"/>
</dbReference>
<evidence type="ECO:0000256" key="1">
    <source>
        <dbReference type="ARBA" id="ARBA00005964"/>
    </source>
</evidence>
<feature type="domain" description="Carboxylesterase type B" evidence="4">
    <location>
        <begin position="37"/>
        <end position="557"/>
    </location>
</feature>
<dbReference type="InterPro" id="IPR019826">
    <property type="entry name" value="Carboxylesterase_B_AS"/>
</dbReference>
<keyword evidence="3" id="KW-0732">Signal</keyword>
<reference evidence="5" key="1">
    <citation type="journal article" date="2020" name="Front. Microbiol.">
        <title>Gene regulatory networks of Penicillium echinulatum 2HH and Penicillium oxalicum 114-2 inferred by a computational biology approach.</title>
        <authorList>
            <person name="Lenz A.R."/>
            <person name="Galan-Vasquez E."/>
            <person name="Balbinot E."/>
            <person name="De Abreu F.P."/>
            <person name="De Oliveira N.S."/>
            <person name="Da Rosa L.O."/>
            <person name="De Avila E Silva S."/>
            <person name="Camassola M."/>
            <person name="Dillon A.J.P."/>
            <person name="Perez-Rueda E."/>
        </authorList>
    </citation>
    <scope>NUCLEOTIDE SEQUENCE</scope>
    <source>
        <strain evidence="5">S1M29</strain>
    </source>
</reference>
<dbReference type="SUPFAM" id="SSF53474">
    <property type="entry name" value="alpha/beta-Hydrolases"/>
    <property type="match status" value="1"/>
</dbReference>
<dbReference type="InterPro" id="IPR002018">
    <property type="entry name" value="CarbesteraseB"/>
</dbReference>
<dbReference type="GO" id="GO:0072330">
    <property type="term" value="P:monocarboxylic acid biosynthetic process"/>
    <property type="evidence" value="ECO:0007669"/>
    <property type="project" value="UniProtKB-ARBA"/>
</dbReference>
<evidence type="ECO:0000259" key="4">
    <source>
        <dbReference type="Pfam" id="PF00135"/>
    </source>
</evidence>
<dbReference type="PROSITE" id="PS00122">
    <property type="entry name" value="CARBOXYLESTERASE_B_1"/>
    <property type="match status" value="1"/>
</dbReference>
<evidence type="ECO:0000256" key="3">
    <source>
        <dbReference type="RuleBase" id="RU361235"/>
    </source>
</evidence>
<dbReference type="Pfam" id="PF00135">
    <property type="entry name" value="COesterase"/>
    <property type="match status" value="1"/>
</dbReference>
<keyword evidence="6" id="KW-1185">Reference proteome</keyword>
<comment type="similarity">
    <text evidence="1 3">Belongs to the type-B carboxylesterase/lipase family.</text>
</comment>
<organism evidence="5 6">
    <name type="scientific">Penicillium ucsense</name>
    <dbReference type="NCBI Taxonomy" id="2839758"/>
    <lineage>
        <taxon>Eukaryota</taxon>
        <taxon>Fungi</taxon>
        <taxon>Dikarya</taxon>
        <taxon>Ascomycota</taxon>
        <taxon>Pezizomycotina</taxon>
        <taxon>Eurotiomycetes</taxon>
        <taxon>Eurotiomycetidae</taxon>
        <taxon>Eurotiales</taxon>
        <taxon>Aspergillaceae</taxon>
        <taxon>Penicillium</taxon>
    </lineage>
</organism>
<dbReference type="Gene3D" id="3.40.50.1820">
    <property type="entry name" value="alpha/beta hydrolase"/>
    <property type="match status" value="1"/>
</dbReference>
<gene>
    <name evidence="5" type="ORF">PECM_007259</name>
</gene>
<dbReference type="GO" id="GO:0017000">
    <property type="term" value="P:antibiotic biosynthetic process"/>
    <property type="evidence" value="ECO:0007669"/>
    <property type="project" value="UniProtKB-ARBA"/>
</dbReference>